<comment type="caution">
    <text evidence="1">The sequence shown here is derived from an EMBL/GenBank/DDBJ whole genome shotgun (WGS) entry which is preliminary data.</text>
</comment>
<name>A0ABC8QLP7_9AQUA</name>
<gene>
    <name evidence="1" type="ORF">ILEXP_LOCUS471</name>
</gene>
<sequence length="101" mass="11869">MIPYDCNSINNQISTKDQNATLKFKQKQHNHIQRSLIWTITRTQLVILNQISSEDKYNKRGTHPNPITVVIKFIPEPNILQIPQFLNPNFPKIEVQLEHPR</sequence>
<organism evidence="1 2">
    <name type="scientific">Ilex paraguariensis</name>
    <name type="common">yerba mate</name>
    <dbReference type="NCBI Taxonomy" id="185542"/>
    <lineage>
        <taxon>Eukaryota</taxon>
        <taxon>Viridiplantae</taxon>
        <taxon>Streptophyta</taxon>
        <taxon>Embryophyta</taxon>
        <taxon>Tracheophyta</taxon>
        <taxon>Spermatophyta</taxon>
        <taxon>Magnoliopsida</taxon>
        <taxon>eudicotyledons</taxon>
        <taxon>Gunneridae</taxon>
        <taxon>Pentapetalae</taxon>
        <taxon>asterids</taxon>
        <taxon>campanulids</taxon>
        <taxon>Aquifoliales</taxon>
        <taxon>Aquifoliaceae</taxon>
        <taxon>Ilex</taxon>
    </lineage>
</organism>
<dbReference type="Proteomes" id="UP001642360">
    <property type="component" value="Unassembled WGS sequence"/>
</dbReference>
<accession>A0ABC8QLP7</accession>
<keyword evidence="2" id="KW-1185">Reference proteome</keyword>
<reference evidence="1 2" key="1">
    <citation type="submission" date="2024-02" db="EMBL/GenBank/DDBJ databases">
        <authorList>
            <person name="Vignale AGUSTIN F."/>
            <person name="Sosa J E."/>
            <person name="Modenutti C."/>
        </authorList>
    </citation>
    <scope>NUCLEOTIDE SEQUENCE [LARGE SCALE GENOMIC DNA]</scope>
</reference>
<proteinExistence type="predicted"/>
<protein>
    <submittedName>
        <fullName evidence="1">Uncharacterized protein</fullName>
    </submittedName>
</protein>
<dbReference type="AlphaFoldDB" id="A0ABC8QLP7"/>
<evidence type="ECO:0000313" key="1">
    <source>
        <dbReference type="EMBL" id="CAK9133559.1"/>
    </source>
</evidence>
<dbReference type="EMBL" id="CAUOFW020000070">
    <property type="protein sequence ID" value="CAK9133559.1"/>
    <property type="molecule type" value="Genomic_DNA"/>
</dbReference>
<evidence type="ECO:0000313" key="2">
    <source>
        <dbReference type="Proteomes" id="UP001642360"/>
    </source>
</evidence>